<dbReference type="InterPro" id="IPR027640">
    <property type="entry name" value="Kinesin-like_fam"/>
</dbReference>
<dbReference type="GO" id="GO:0008574">
    <property type="term" value="F:plus-end-directed microtubule motor activity"/>
    <property type="evidence" value="ECO:0007669"/>
    <property type="project" value="TreeGrafter"/>
</dbReference>
<dbReference type="SMART" id="SM00278">
    <property type="entry name" value="HhH1"/>
    <property type="match status" value="2"/>
</dbReference>
<protein>
    <recommendedName>
        <fullName evidence="1">Kinesin-like protein KIF22</fullName>
    </recommendedName>
</protein>
<evidence type="ECO:0000256" key="1">
    <source>
        <dbReference type="ARBA" id="ARBA00018237"/>
    </source>
</evidence>
<evidence type="ECO:0000313" key="7">
    <source>
        <dbReference type="EMBL" id="KAK0517463.1"/>
    </source>
</evidence>
<evidence type="ECO:0000313" key="8">
    <source>
        <dbReference type="Proteomes" id="UP001166286"/>
    </source>
</evidence>
<dbReference type="GO" id="GO:0005524">
    <property type="term" value="F:ATP binding"/>
    <property type="evidence" value="ECO:0007669"/>
    <property type="project" value="UniProtKB-UniRule"/>
</dbReference>
<dbReference type="SUPFAM" id="SSF52540">
    <property type="entry name" value="P-loop containing nucleoside triphosphate hydrolases"/>
    <property type="match status" value="1"/>
</dbReference>
<feature type="region of interest" description="Disordered" evidence="5">
    <location>
        <begin position="563"/>
        <end position="584"/>
    </location>
</feature>
<organism evidence="7 8">
    <name type="scientific">Cladonia borealis</name>
    <dbReference type="NCBI Taxonomy" id="184061"/>
    <lineage>
        <taxon>Eukaryota</taxon>
        <taxon>Fungi</taxon>
        <taxon>Dikarya</taxon>
        <taxon>Ascomycota</taxon>
        <taxon>Pezizomycotina</taxon>
        <taxon>Lecanoromycetes</taxon>
        <taxon>OSLEUM clade</taxon>
        <taxon>Lecanoromycetidae</taxon>
        <taxon>Lecanorales</taxon>
        <taxon>Lecanorineae</taxon>
        <taxon>Cladoniaceae</taxon>
        <taxon>Cladonia</taxon>
    </lineage>
</organism>
<reference evidence="7" key="1">
    <citation type="submission" date="2023-03" db="EMBL/GenBank/DDBJ databases">
        <title>Complete genome of Cladonia borealis.</title>
        <authorList>
            <person name="Park H."/>
        </authorList>
    </citation>
    <scope>NUCLEOTIDE SEQUENCE</scope>
    <source>
        <strain evidence="7">ANT050790</strain>
    </source>
</reference>
<dbReference type="InterPro" id="IPR027417">
    <property type="entry name" value="P-loop_NTPase"/>
</dbReference>
<dbReference type="GO" id="GO:0005871">
    <property type="term" value="C:kinesin complex"/>
    <property type="evidence" value="ECO:0007669"/>
    <property type="project" value="TreeGrafter"/>
</dbReference>
<keyword evidence="4" id="KW-0505">Motor protein</keyword>
<dbReference type="GO" id="GO:0016887">
    <property type="term" value="F:ATP hydrolysis activity"/>
    <property type="evidence" value="ECO:0007669"/>
    <property type="project" value="TreeGrafter"/>
</dbReference>
<comment type="caution">
    <text evidence="7">The sequence shown here is derived from an EMBL/GenBank/DDBJ whole genome shotgun (WGS) entry which is preliminary data.</text>
</comment>
<dbReference type="Pfam" id="PF00225">
    <property type="entry name" value="Kinesin"/>
    <property type="match status" value="1"/>
</dbReference>
<evidence type="ECO:0000256" key="5">
    <source>
        <dbReference type="SAM" id="MobiDB-lite"/>
    </source>
</evidence>
<dbReference type="InterPro" id="IPR010994">
    <property type="entry name" value="RuvA_2-like"/>
</dbReference>
<dbReference type="Proteomes" id="UP001166286">
    <property type="component" value="Unassembled WGS sequence"/>
</dbReference>
<comment type="similarity">
    <text evidence="4">Belongs to the TRAFAC class myosin-kinesin ATPase superfamily. Kinesin family.</text>
</comment>
<dbReference type="SMART" id="SM00129">
    <property type="entry name" value="KISc"/>
    <property type="match status" value="1"/>
</dbReference>
<evidence type="ECO:0000259" key="6">
    <source>
        <dbReference type="PROSITE" id="PS50067"/>
    </source>
</evidence>
<dbReference type="Pfam" id="PF14520">
    <property type="entry name" value="HHH_5"/>
    <property type="match status" value="1"/>
</dbReference>
<keyword evidence="4" id="KW-0547">Nucleotide-binding</keyword>
<keyword evidence="4" id="KW-0067">ATP-binding</keyword>
<feature type="region of interest" description="Disordered" evidence="5">
    <location>
        <begin position="401"/>
        <end position="452"/>
    </location>
</feature>
<dbReference type="Gene3D" id="3.40.850.10">
    <property type="entry name" value="Kinesin motor domain"/>
    <property type="match status" value="1"/>
</dbReference>
<keyword evidence="2" id="KW-1017">Isopeptide bond</keyword>
<comment type="function">
    <text evidence="3">Kinesin family member that is involved in spindle formation and the movements of chromosomes during mitosis and meiosis. Binds to microtubules and to DNA. Plays a role in congression of laterally attached chromosomes in NDC80-depleted cells.</text>
</comment>
<dbReference type="PANTHER" id="PTHR24115:SF1000">
    <property type="entry name" value="KINESIN-LIKE PROTEIN KIF22"/>
    <property type="match status" value="1"/>
</dbReference>
<dbReference type="CDD" id="cd00106">
    <property type="entry name" value="KISc"/>
    <property type="match status" value="1"/>
</dbReference>
<dbReference type="GO" id="GO:0007018">
    <property type="term" value="P:microtubule-based movement"/>
    <property type="evidence" value="ECO:0007669"/>
    <property type="project" value="InterPro"/>
</dbReference>
<name>A0AA39RBM1_9LECA</name>
<proteinExistence type="inferred from homology"/>
<dbReference type="Gene3D" id="1.10.150.320">
    <property type="entry name" value="Photosystem II 12 kDa extrinsic protein"/>
    <property type="match status" value="1"/>
</dbReference>
<dbReference type="InterPro" id="IPR036961">
    <property type="entry name" value="Kinesin_motor_dom_sf"/>
</dbReference>
<dbReference type="GO" id="GO:0003677">
    <property type="term" value="F:DNA binding"/>
    <property type="evidence" value="ECO:0007669"/>
    <property type="project" value="InterPro"/>
</dbReference>
<feature type="compositionally biased region" description="Basic and acidic residues" evidence="5">
    <location>
        <begin position="563"/>
        <end position="581"/>
    </location>
</feature>
<sequence>MGIRVIARIRPQQQHELGKDVIVSTASNTESASDQPTLVKIPNPKNESEDFTFQFSGVYDHTATQQQIFDNEVTPTIKHLFNGFDVTIFAYGSTGTGKTHTMRGSKTLAERGVIPRLLSGIYRRARKIDKDSGGKKTVEITLSYYEIYNDKVYDLFEAPEKRTLAGLPLRDNGSKTVVVGLTERPCENLKDFEKLYDQANVNRSTSATKLNASSSRSHAILGIKLAVTTGDEVRTSIASAIDLAGSEDNRRTQNGKERMVESASINKSLFTLAKCVEAISQKDARVPYRESKMTRILSLGQNNGLTIMILNLAPVRSFHLDTLSSLNFANRTKRIEVREIENEPVFKLPPRAAVPSISGPSIQRQPLRPLASTVHNASSMHAPNNPLKQNDKQIKAFSVYSDRARHPNIETRPCQGDPGRRSSPLKRPAPSDTFMTSASRPVKRRSPNFINSKTQPTISKAAIEDMIERKVTDILAARALDQPSVAPQPEISDEVQRRLDLLEKRIDVQDDGREQGLTFLLMAKQHAVRGEDASALRMYNLAKDFFPDNKKLETKIEKLREKIQHNKEEERRKEAATETKSSKTLLLTTTRKDCGRKDDGDDDYQDEAFTDQHYESDGGFHYKPKIRNKRATAGGISSTEVGMGDVETPRTRQLLDIVNSRDIKQIRLLKGVGAKKAEAIIEALCAGEEDEDEVRMVTNLRELGQLRGVGAKTVENMRLGLQNSMDAVSE</sequence>
<dbReference type="GO" id="GO:0005874">
    <property type="term" value="C:microtubule"/>
    <property type="evidence" value="ECO:0007669"/>
    <property type="project" value="TreeGrafter"/>
</dbReference>
<dbReference type="PANTHER" id="PTHR24115">
    <property type="entry name" value="KINESIN-RELATED"/>
    <property type="match status" value="1"/>
</dbReference>
<feature type="binding site" evidence="4">
    <location>
        <begin position="92"/>
        <end position="99"/>
    </location>
    <ligand>
        <name>ATP</name>
        <dbReference type="ChEBI" id="CHEBI:30616"/>
    </ligand>
</feature>
<keyword evidence="8" id="KW-1185">Reference proteome</keyword>
<evidence type="ECO:0000256" key="4">
    <source>
        <dbReference type="PROSITE-ProRule" id="PRU00283"/>
    </source>
</evidence>
<dbReference type="GO" id="GO:0008017">
    <property type="term" value="F:microtubule binding"/>
    <property type="evidence" value="ECO:0007669"/>
    <property type="project" value="InterPro"/>
</dbReference>
<accession>A0AA39RBM1</accession>
<dbReference type="InterPro" id="IPR003583">
    <property type="entry name" value="Hlx-hairpin-Hlx_DNA-bd_motif"/>
</dbReference>
<gene>
    <name evidence="7" type="ORF">JMJ35_000618</name>
</gene>
<dbReference type="EMBL" id="JAFEKC020000001">
    <property type="protein sequence ID" value="KAK0517463.1"/>
    <property type="molecule type" value="Genomic_DNA"/>
</dbReference>
<dbReference type="InterPro" id="IPR001752">
    <property type="entry name" value="Kinesin_motor_dom"/>
</dbReference>
<evidence type="ECO:0000256" key="3">
    <source>
        <dbReference type="ARBA" id="ARBA00045288"/>
    </source>
</evidence>
<evidence type="ECO:0000256" key="2">
    <source>
        <dbReference type="ARBA" id="ARBA00022499"/>
    </source>
</evidence>
<dbReference type="AlphaFoldDB" id="A0AA39RBM1"/>
<dbReference type="SUPFAM" id="SSF47781">
    <property type="entry name" value="RuvA domain 2-like"/>
    <property type="match status" value="1"/>
</dbReference>
<dbReference type="PROSITE" id="PS50067">
    <property type="entry name" value="KINESIN_MOTOR_2"/>
    <property type="match status" value="1"/>
</dbReference>
<dbReference type="GO" id="GO:0006281">
    <property type="term" value="P:DNA repair"/>
    <property type="evidence" value="ECO:0007669"/>
    <property type="project" value="InterPro"/>
</dbReference>
<dbReference type="PRINTS" id="PR00380">
    <property type="entry name" value="KINESINHEAVY"/>
</dbReference>
<feature type="domain" description="Kinesin motor" evidence="6">
    <location>
        <begin position="2"/>
        <end position="335"/>
    </location>
</feature>